<evidence type="ECO:0000256" key="5">
    <source>
        <dbReference type="ARBA" id="ARBA00022737"/>
    </source>
</evidence>
<evidence type="ECO:0000256" key="14">
    <source>
        <dbReference type="RuleBase" id="RU000488"/>
    </source>
</evidence>
<evidence type="ECO:0000256" key="6">
    <source>
        <dbReference type="ARBA" id="ARBA00022989"/>
    </source>
</evidence>
<dbReference type="FunFam" id="1.50.40.10:FF:000011">
    <property type="entry name" value="Mitochondrial thiamine pyrophosphate carrier 1"/>
    <property type="match status" value="1"/>
</dbReference>
<keyword evidence="8 13" id="KW-0472">Membrane</keyword>
<dbReference type="PANTHER" id="PTHR45618">
    <property type="entry name" value="MITOCHONDRIAL DICARBOXYLATE CARRIER-RELATED"/>
    <property type="match status" value="1"/>
</dbReference>
<accession>A0A1B6JTJ0</accession>
<keyword evidence="7" id="KW-0496">Mitochondrion</keyword>
<evidence type="ECO:0000313" key="17">
    <source>
        <dbReference type="EMBL" id="JAT02508.1"/>
    </source>
</evidence>
<dbReference type="Gene3D" id="1.50.40.10">
    <property type="entry name" value="Mitochondrial carrier domain"/>
    <property type="match status" value="1"/>
</dbReference>
<organism evidence="17">
    <name type="scientific">Homalodisca liturata</name>
    <dbReference type="NCBI Taxonomy" id="320908"/>
    <lineage>
        <taxon>Eukaryota</taxon>
        <taxon>Metazoa</taxon>
        <taxon>Ecdysozoa</taxon>
        <taxon>Arthropoda</taxon>
        <taxon>Hexapoda</taxon>
        <taxon>Insecta</taxon>
        <taxon>Pterygota</taxon>
        <taxon>Neoptera</taxon>
        <taxon>Paraneoptera</taxon>
        <taxon>Hemiptera</taxon>
        <taxon>Auchenorrhyncha</taxon>
        <taxon>Membracoidea</taxon>
        <taxon>Cicadellidae</taxon>
        <taxon>Cicadellinae</taxon>
        <taxon>Proconiini</taxon>
        <taxon>Homalodisca</taxon>
    </lineage>
</organism>
<dbReference type="PROSITE" id="PS50920">
    <property type="entry name" value="SOLCAR"/>
    <property type="match status" value="3"/>
</dbReference>
<evidence type="ECO:0000256" key="9">
    <source>
        <dbReference type="ARBA" id="ARBA00037549"/>
    </source>
</evidence>
<keyword evidence="5" id="KW-0677">Repeat</keyword>
<evidence type="ECO:0000256" key="11">
    <source>
        <dbReference type="ARBA" id="ARBA00041879"/>
    </source>
</evidence>
<dbReference type="EMBL" id="GECU01023641">
    <property type="protein sequence ID" value="JAS84065.1"/>
    <property type="molecule type" value="Transcribed_RNA"/>
</dbReference>
<evidence type="ECO:0000256" key="13">
    <source>
        <dbReference type="PROSITE-ProRule" id="PRU00282"/>
    </source>
</evidence>
<proteinExistence type="inferred from homology"/>
<dbReference type="InterPro" id="IPR002067">
    <property type="entry name" value="MCP"/>
</dbReference>
<dbReference type="AlphaFoldDB" id="A0A1B6JTJ0"/>
<feature type="repeat" description="Solcar" evidence="13">
    <location>
        <begin position="10"/>
        <end position="103"/>
    </location>
</feature>
<dbReference type="SUPFAM" id="SSF103506">
    <property type="entry name" value="Mitochondrial carrier"/>
    <property type="match status" value="1"/>
</dbReference>
<gene>
    <name evidence="16" type="ORF">g.24135</name>
    <name evidence="15" type="ORF">g.24136</name>
    <name evidence="17" type="ORF">g.24137</name>
</gene>
<dbReference type="InterPro" id="IPR050391">
    <property type="entry name" value="Mito_Metabolite_Transporter"/>
</dbReference>
<dbReference type="GO" id="GO:0090422">
    <property type="term" value="F:thiamine pyrophosphate transmembrane transporter activity"/>
    <property type="evidence" value="ECO:0007669"/>
    <property type="project" value="UniProtKB-ARBA"/>
</dbReference>
<evidence type="ECO:0000256" key="4">
    <source>
        <dbReference type="ARBA" id="ARBA00022692"/>
    </source>
</evidence>
<dbReference type="EMBL" id="GECU01014345">
    <property type="protein sequence ID" value="JAS93361.1"/>
    <property type="molecule type" value="Transcribed_RNA"/>
</dbReference>
<name>A0A1B6JTJ0_9HEMI</name>
<reference evidence="17" key="1">
    <citation type="submission" date="2015-11" db="EMBL/GenBank/DDBJ databases">
        <title>De novo transcriptome assembly of four potential Pierce s Disease insect vectors from Arizona vineyards.</title>
        <authorList>
            <person name="Tassone E.E."/>
        </authorList>
    </citation>
    <scope>NUCLEOTIDE SEQUENCE</scope>
</reference>
<evidence type="ECO:0000256" key="2">
    <source>
        <dbReference type="ARBA" id="ARBA00006375"/>
    </source>
</evidence>
<dbReference type="Pfam" id="PF00153">
    <property type="entry name" value="Mito_carr"/>
    <property type="match status" value="3"/>
</dbReference>
<evidence type="ECO:0000256" key="3">
    <source>
        <dbReference type="ARBA" id="ARBA00022448"/>
    </source>
</evidence>
<evidence type="ECO:0000256" key="12">
    <source>
        <dbReference type="ARBA" id="ARBA00050799"/>
    </source>
</evidence>
<comment type="function">
    <text evidence="9">Mitochondrial transporter mediating uptake of thiamine diphosphate into mitochondria. It is not clear if the antiporter activity is affected by the membrane potential or by the proton electrochemical gradient.</text>
</comment>
<evidence type="ECO:0000256" key="8">
    <source>
        <dbReference type="ARBA" id="ARBA00023136"/>
    </source>
</evidence>
<evidence type="ECO:0000256" key="1">
    <source>
        <dbReference type="ARBA" id="ARBA00004225"/>
    </source>
</evidence>
<comment type="subcellular location">
    <subcellularLocation>
        <location evidence="1">Mitochondrion membrane</location>
        <topology evidence="1">Multi-pass membrane protein</topology>
    </subcellularLocation>
</comment>
<evidence type="ECO:0000256" key="10">
    <source>
        <dbReference type="ARBA" id="ARBA00040836"/>
    </source>
</evidence>
<dbReference type="EMBL" id="GECU01005199">
    <property type="protein sequence ID" value="JAT02508.1"/>
    <property type="molecule type" value="Transcribed_RNA"/>
</dbReference>
<comment type="catalytic activity">
    <reaction evidence="12">
        <text>thiamine phosphate(out) + thiamine diphosphate(in) = thiamine phosphate(in) + thiamine diphosphate(out)</text>
        <dbReference type="Rhea" id="RHEA:73383"/>
        <dbReference type="ChEBI" id="CHEBI:37575"/>
        <dbReference type="ChEBI" id="CHEBI:58937"/>
    </reaction>
</comment>
<evidence type="ECO:0000256" key="7">
    <source>
        <dbReference type="ARBA" id="ARBA00023128"/>
    </source>
</evidence>
<keyword evidence="4 13" id="KW-0812">Transmembrane</keyword>
<dbReference type="PRINTS" id="PR00926">
    <property type="entry name" value="MITOCARRIER"/>
</dbReference>
<protein>
    <recommendedName>
        <fullName evidence="10">Mitochondrial thiamine pyrophosphate carrier</fullName>
    </recommendedName>
    <alternativeName>
        <fullName evidence="11">Solute carrier family 25 member 19</fullName>
    </alternativeName>
</protein>
<sequence>MSDKPVETHVPNFIPIVAGGVSGVLTRFICQPLDVIKIRFQLQVEPISKRSMGSKYQSMSQALPLIIKEEGVKAFWKGHVPAQMLSLTYGVIQFGVYECMVQKSREIPQFADKKGKVEFVCGFIAGCTATILSFPLDIVRTRLVVQGNEKVYVSTMNGLKTIVKEEGFRGWWKGLTPTLLQIGPLSGLQFAIFHFLKRKLNDVEWLGDKGSLTVSGTMVAGSVSGFTAKIITYPMDLSRKRLQLQGFQRARIGFGKNFLCSSLTTCLSETVKEEKLLGLFKGLMPSLLKASIVNALIFTFYEKTHSILCDLYEIPK</sequence>
<dbReference type="InterPro" id="IPR018108">
    <property type="entry name" value="MCP_transmembrane"/>
</dbReference>
<evidence type="ECO:0000313" key="15">
    <source>
        <dbReference type="EMBL" id="JAS84065.1"/>
    </source>
</evidence>
<dbReference type="GO" id="GO:0031966">
    <property type="term" value="C:mitochondrial membrane"/>
    <property type="evidence" value="ECO:0007669"/>
    <property type="project" value="UniProtKB-SubCell"/>
</dbReference>
<evidence type="ECO:0000313" key="16">
    <source>
        <dbReference type="EMBL" id="JAS93361.1"/>
    </source>
</evidence>
<keyword evidence="3 14" id="KW-0813">Transport</keyword>
<feature type="repeat" description="Solcar" evidence="13">
    <location>
        <begin position="212"/>
        <end position="307"/>
    </location>
</feature>
<feature type="repeat" description="Solcar" evidence="13">
    <location>
        <begin position="113"/>
        <end position="199"/>
    </location>
</feature>
<keyword evidence="6" id="KW-1133">Transmembrane helix</keyword>
<dbReference type="InterPro" id="IPR023395">
    <property type="entry name" value="MCP_dom_sf"/>
</dbReference>
<comment type="similarity">
    <text evidence="2 14">Belongs to the mitochondrial carrier (TC 2.A.29) family.</text>
</comment>